<feature type="compositionally biased region" description="Low complexity" evidence="6">
    <location>
        <begin position="279"/>
        <end position="302"/>
    </location>
</feature>
<feature type="compositionally biased region" description="Low complexity" evidence="6">
    <location>
        <begin position="258"/>
        <end position="272"/>
    </location>
</feature>
<dbReference type="InterPro" id="IPR040456">
    <property type="entry name" value="RNase_H2_suB"/>
</dbReference>
<comment type="caution">
    <text evidence="9">The sequence shown here is derived from an EMBL/GenBank/DDBJ whole genome shotgun (WGS) entry which is preliminary data.</text>
</comment>
<evidence type="ECO:0000313" key="10">
    <source>
        <dbReference type="Proteomes" id="UP001408356"/>
    </source>
</evidence>
<feature type="region of interest" description="Disordered" evidence="6">
    <location>
        <begin position="253"/>
        <end position="302"/>
    </location>
</feature>
<feature type="region of interest" description="Disordered" evidence="6">
    <location>
        <begin position="403"/>
        <end position="438"/>
    </location>
</feature>
<dbReference type="Pfam" id="PF17745">
    <property type="entry name" value="Ydr279_N"/>
    <property type="match status" value="1"/>
</dbReference>
<comment type="subcellular location">
    <subcellularLocation>
        <location evidence="1">Nucleus</location>
    </subcellularLocation>
</comment>
<evidence type="ECO:0000313" key="9">
    <source>
        <dbReference type="EMBL" id="KAK9426432.1"/>
    </source>
</evidence>
<evidence type="ECO:0000256" key="3">
    <source>
        <dbReference type="ARBA" id="ARBA00023242"/>
    </source>
</evidence>
<evidence type="ECO:0000256" key="5">
    <source>
        <dbReference type="ARBA" id="ARBA00033464"/>
    </source>
</evidence>
<sequence length="452" mass="49202">MARTRAKGGASTKSTTKPQPLSTESRYTLAPESTNPPKIFILPTKSTSESRVVSLLNPRYNKPTRYLVCPETGIYEFTRIAAPKSTPRSWLIVGGSVQASETEKKGESQEDGEEFGAYLTKGADLYIATPVDPLFLAVPALTGQSASKSEKKLFLTSDDHFDTISKDSSPHFSEILRWGKIRQLLESRMAAICDTVDAGDESMYRLSEEKLIKELLEKAKRMSQNGLPASMEEKFVAKALEAPVLSVKRETTVKSATGEVENGSPGSESGSSTPKIEASESQSSVSSTGTNSTGVSDASTAATSVAAEEETVAMAEAFELKPAIVASAEVVSLQRLRVAFSFILSSYIAPSQASSIRATLSDKKDLVNFTALDDYLAQVAKLRQEAVASRSMADYSRKRVLDDDELAERNEKKRKKEEEEKRQKAGQSRGVKNLGKVNVAGMKKMSDFFKKK</sequence>
<comment type="function">
    <text evidence="4">Non catalytic subunit of RNase H2, an endonuclease that specifically degrades the RNA of RNA:DNA hybrids. Participates in DNA replication, possibly by mediating the removal of lagging-strand Okazaki fragment RNA primers during DNA replication. Mediates the excision of single ribonucleotides from DNA:RNA duplexes.</text>
</comment>
<dbReference type="PANTHER" id="PTHR13383:SF11">
    <property type="entry name" value="RIBONUCLEASE H2 SUBUNIT B"/>
    <property type="match status" value="1"/>
</dbReference>
<dbReference type="Proteomes" id="UP001408356">
    <property type="component" value="Unassembled WGS sequence"/>
</dbReference>
<feature type="compositionally biased region" description="Polar residues" evidence="6">
    <location>
        <begin position="11"/>
        <end position="36"/>
    </location>
</feature>
<name>A0ABR2VHS2_9PEZI</name>
<evidence type="ECO:0000259" key="8">
    <source>
        <dbReference type="Pfam" id="PF17745"/>
    </source>
</evidence>
<evidence type="ECO:0000256" key="1">
    <source>
        <dbReference type="ARBA" id="ARBA00004123"/>
    </source>
</evidence>
<dbReference type="Gene3D" id="1.10.20.120">
    <property type="match status" value="1"/>
</dbReference>
<protein>
    <recommendedName>
        <fullName evidence="2">Ribonuclease H2 subunit B</fullName>
    </recommendedName>
    <alternativeName>
        <fullName evidence="5">Ribonuclease HI subunit B</fullName>
    </alternativeName>
</protein>
<feature type="domain" description="Ribonuclease H2 subunit B wHTH" evidence="7">
    <location>
        <begin position="135"/>
        <end position="355"/>
    </location>
</feature>
<dbReference type="CDD" id="cd09270">
    <property type="entry name" value="RNase_H2-B"/>
    <property type="match status" value="1"/>
</dbReference>
<reference evidence="9 10" key="1">
    <citation type="journal article" date="2024" name="J. Plant Pathol.">
        <title>Sequence and assembly of the genome of Seiridium unicorne, isolate CBS 538.82, causal agent of cypress canker disease.</title>
        <authorList>
            <person name="Scali E."/>
            <person name="Rocca G.D."/>
            <person name="Danti R."/>
            <person name="Garbelotto M."/>
            <person name="Barberini S."/>
            <person name="Baroncelli R."/>
            <person name="Emiliani G."/>
        </authorList>
    </citation>
    <scope>NUCLEOTIDE SEQUENCE [LARGE SCALE GENOMIC DNA]</scope>
    <source>
        <strain evidence="9 10">BM-138-508</strain>
    </source>
</reference>
<accession>A0ABR2VHS2</accession>
<feature type="compositionally biased region" description="Basic and acidic residues" evidence="6">
    <location>
        <begin position="403"/>
        <end position="423"/>
    </location>
</feature>
<organism evidence="9 10">
    <name type="scientific">Seiridium unicorne</name>
    <dbReference type="NCBI Taxonomy" id="138068"/>
    <lineage>
        <taxon>Eukaryota</taxon>
        <taxon>Fungi</taxon>
        <taxon>Dikarya</taxon>
        <taxon>Ascomycota</taxon>
        <taxon>Pezizomycotina</taxon>
        <taxon>Sordariomycetes</taxon>
        <taxon>Xylariomycetidae</taxon>
        <taxon>Amphisphaeriales</taxon>
        <taxon>Sporocadaceae</taxon>
        <taxon>Seiridium</taxon>
    </lineage>
</organism>
<evidence type="ECO:0000256" key="6">
    <source>
        <dbReference type="SAM" id="MobiDB-lite"/>
    </source>
</evidence>
<dbReference type="Pfam" id="PF09468">
    <property type="entry name" value="RNase_H2-Ydr279"/>
    <property type="match status" value="1"/>
</dbReference>
<evidence type="ECO:0000256" key="2">
    <source>
        <dbReference type="ARBA" id="ARBA00019062"/>
    </source>
</evidence>
<evidence type="ECO:0000256" key="4">
    <source>
        <dbReference type="ARBA" id="ARBA00024778"/>
    </source>
</evidence>
<keyword evidence="3" id="KW-0539">Nucleus</keyword>
<gene>
    <name evidence="9" type="ORF">SUNI508_02873</name>
</gene>
<evidence type="ECO:0000259" key="7">
    <source>
        <dbReference type="Pfam" id="PF09468"/>
    </source>
</evidence>
<proteinExistence type="predicted"/>
<dbReference type="EMBL" id="JARVKF010000002">
    <property type="protein sequence ID" value="KAK9426432.1"/>
    <property type="molecule type" value="Genomic_DNA"/>
</dbReference>
<feature type="domain" description="Rnh202 triple barrel" evidence="8">
    <location>
        <begin position="41"/>
        <end position="132"/>
    </location>
</feature>
<dbReference type="InterPro" id="IPR041195">
    <property type="entry name" value="Rnh202_N"/>
</dbReference>
<feature type="region of interest" description="Disordered" evidence="6">
    <location>
        <begin position="1"/>
        <end position="40"/>
    </location>
</feature>
<keyword evidence="10" id="KW-1185">Reference proteome</keyword>
<dbReference type="PANTHER" id="PTHR13383">
    <property type="entry name" value="RIBONUCLEASE H2 SUBUNIT B"/>
    <property type="match status" value="1"/>
</dbReference>
<dbReference type="InterPro" id="IPR019024">
    <property type="entry name" value="RNase_H2_suB_wHTH"/>
</dbReference>